<dbReference type="Proteomes" id="UP001241748">
    <property type="component" value="Unassembled WGS sequence"/>
</dbReference>
<dbReference type="SUPFAM" id="SSF53850">
    <property type="entry name" value="Periplasmic binding protein-like II"/>
    <property type="match status" value="1"/>
</dbReference>
<comment type="caution">
    <text evidence="5">The sequence shown here is derived from an EMBL/GenBank/DDBJ whole genome shotgun (WGS) entry which is preliminary data.</text>
</comment>
<evidence type="ECO:0000256" key="4">
    <source>
        <dbReference type="ARBA" id="ARBA00022729"/>
    </source>
</evidence>
<dbReference type="PROSITE" id="PS51257">
    <property type="entry name" value="PROKAR_LIPOPROTEIN"/>
    <property type="match status" value="1"/>
</dbReference>
<dbReference type="EMBL" id="JAROBZ020000001">
    <property type="protein sequence ID" value="MFB3167589.1"/>
    <property type="molecule type" value="Genomic_DNA"/>
</dbReference>
<proteinExistence type="inferred from homology"/>
<name>A0ABV4YTE7_9BACI</name>
<keyword evidence="6" id="KW-1185">Reference proteome</keyword>
<comment type="subcellular location">
    <subcellularLocation>
        <location evidence="1">Cell envelope</location>
    </subcellularLocation>
</comment>
<evidence type="ECO:0000313" key="6">
    <source>
        <dbReference type="Proteomes" id="UP001241748"/>
    </source>
</evidence>
<dbReference type="PANTHER" id="PTHR43649:SF31">
    <property type="entry name" value="SN-GLYCEROL-3-PHOSPHATE-BINDING PERIPLASMIC PROTEIN UGPB"/>
    <property type="match status" value="1"/>
</dbReference>
<dbReference type="Pfam" id="PF01547">
    <property type="entry name" value="SBP_bac_1"/>
    <property type="match status" value="1"/>
</dbReference>
<evidence type="ECO:0000256" key="1">
    <source>
        <dbReference type="ARBA" id="ARBA00004196"/>
    </source>
</evidence>
<dbReference type="Gene3D" id="3.40.190.10">
    <property type="entry name" value="Periplasmic binding protein-like II"/>
    <property type="match status" value="2"/>
</dbReference>
<evidence type="ECO:0000256" key="3">
    <source>
        <dbReference type="ARBA" id="ARBA00022448"/>
    </source>
</evidence>
<dbReference type="PANTHER" id="PTHR43649">
    <property type="entry name" value="ARABINOSE-BINDING PROTEIN-RELATED"/>
    <property type="match status" value="1"/>
</dbReference>
<accession>A0ABV4YTE7</accession>
<evidence type="ECO:0000313" key="5">
    <source>
        <dbReference type="EMBL" id="MFB3167589.1"/>
    </source>
</evidence>
<protein>
    <submittedName>
        <fullName evidence="5">Extracellular solute-binding protein</fullName>
    </submittedName>
</protein>
<organism evidence="5 6">
    <name type="scientific">Neobacillus driksii</name>
    <dbReference type="NCBI Taxonomy" id="3035913"/>
    <lineage>
        <taxon>Bacteria</taxon>
        <taxon>Bacillati</taxon>
        <taxon>Bacillota</taxon>
        <taxon>Bacilli</taxon>
        <taxon>Bacillales</taxon>
        <taxon>Bacillaceae</taxon>
        <taxon>Neobacillus</taxon>
    </lineage>
</organism>
<evidence type="ECO:0000256" key="2">
    <source>
        <dbReference type="ARBA" id="ARBA00008520"/>
    </source>
</evidence>
<dbReference type="InterPro" id="IPR050490">
    <property type="entry name" value="Bact_solute-bd_prot1"/>
</dbReference>
<dbReference type="InterPro" id="IPR006059">
    <property type="entry name" value="SBP"/>
</dbReference>
<dbReference type="RefSeq" id="WP_306074318.1">
    <property type="nucleotide sequence ID" value="NZ_JAROBZ020000001.1"/>
</dbReference>
<sequence>MNKYIHLSIVLLILFVTIGCSKETDKTVNDNSQEHIKLDIAIHVANPKGQEPAFYWIVQRFMEKYPDIKIELHGTEQKAHIKKIKMMAQSDSLPDIFWVLPSSAKELAEAGFLLDLKPFLNNHPEMVENLHLNMLDSYSLDGQQFGLPYQSLVTGIWYNKAIFEKNNLKLPETYDGLKSAVQTLHENNIIPIAKGANDPYSVWAFLTMLSRYGYFEKIDSILAGNESFNNEDFLNFYRKIAELRELGAFPKNVATQSYFQAVQMFLNGEAAMLDAGIWETKKIEESSIAGDVGFWWGPTFTDGVGNQKISSIVPAAPLVVNKHVEKDKAKYEAAMKFLGFYFSEEGASIMIENQVAPIMKFDGEIDSDLHPVFANVMNVINDTSWESKQNQPDLIVSEGIANAMYDSIYGVINGIYSPEEAIKIVDSKIAR</sequence>
<gene>
    <name evidence="5" type="ORF">P5G62_010760</name>
</gene>
<reference evidence="5 6" key="1">
    <citation type="submission" date="2024-05" db="EMBL/GenBank/DDBJ databases">
        <authorList>
            <person name="Venkateswaran K."/>
        </authorList>
    </citation>
    <scope>NUCLEOTIDE SEQUENCE [LARGE SCALE GENOMIC DNA]</scope>
    <source>
        <strain evidence="5 6">179-C4-2-HS</strain>
    </source>
</reference>
<comment type="similarity">
    <text evidence="2">Belongs to the bacterial solute-binding protein 1 family.</text>
</comment>
<keyword evidence="3" id="KW-0813">Transport</keyword>
<keyword evidence="4" id="KW-0732">Signal</keyword>